<keyword evidence="9 10" id="KW-0998">Cell outer membrane</keyword>
<evidence type="ECO:0000313" key="14">
    <source>
        <dbReference type="Proteomes" id="UP000445000"/>
    </source>
</evidence>
<evidence type="ECO:0000256" key="8">
    <source>
        <dbReference type="ARBA" id="ARBA00023136"/>
    </source>
</evidence>
<dbReference type="Gene3D" id="2.40.170.20">
    <property type="entry name" value="TonB-dependent receptor, beta-barrel domain"/>
    <property type="match status" value="1"/>
</dbReference>
<keyword evidence="14" id="KW-1185">Reference proteome</keyword>
<accession>A0A829YMW6</accession>
<dbReference type="Pfam" id="PF07715">
    <property type="entry name" value="Plug"/>
    <property type="match status" value="1"/>
</dbReference>
<keyword evidence="4" id="KW-0410">Iron transport</keyword>
<dbReference type="PANTHER" id="PTHR47234:SF2">
    <property type="entry name" value="TONB-DEPENDENT RECEPTOR"/>
    <property type="match status" value="1"/>
</dbReference>
<keyword evidence="8 10" id="KW-0472">Membrane</keyword>
<dbReference type="InterPro" id="IPR012910">
    <property type="entry name" value="Plug_dom"/>
</dbReference>
<dbReference type="Gene3D" id="3.55.50.30">
    <property type="match status" value="1"/>
</dbReference>
<evidence type="ECO:0000256" key="10">
    <source>
        <dbReference type="PROSITE-ProRule" id="PRU01360"/>
    </source>
</evidence>
<evidence type="ECO:0000256" key="3">
    <source>
        <dbReference type="ARBA" id="ARBA00022452"/>
    </source>
</evidence>
<evidence type="ECO:0000256" key="7">
    <source>
        <dbReference type="ARBA" id="ARBA00023077"/>
    </source>
</evidence>
<keyword evidence="6" id="KW-0408">Iron</keyword>
<evidence type="ECO:0000256" key="11">
    <source>
        <dbReference type="RuleBase" id="RU003357"/>
    </source>
</evidence>
<dbReference type="CDD" id="cd01347">
    <property type="entry name" value="ligand_gated_channel"/>
    <property type="match status" value="1"/>
</dbReference>
<dbReference type="AlphaFoldDB" id="A0A829YMW6"/>
<dbReference type="PROSITE" id="PS51257">
    <property type="entry name" value="PROKAR_LIPOPROTEIN"/>
    <property type="match status" value="1"/>
</dbReference>
<keyword evidence="2 10" id="KW-0813">Transport</keyword>
<evidence type="ECO:0000256" key="4">
    <source>
        <dbReference type="ARBA" id="ARBA00022496"/>
    </source>
</evidence>
<dbReference type="Proteomes" id="UP000445000">
    <property type="component" value="Unassembled WGS sequence"/>
</dbReference>
<gene>
    <name evidence="13" type="ORF">GCM10011487_65900</name>
</gene>
<comment type="subcellular location">
    <subcellularLocation>
        <location evidence="1 10">Cell outer membrane</location>
        <topology evidence="1 10">Multi-pass membrane protein</topology>
    </subcellularLocation>
</comment>
<dbReference type="PANTHER" id="PTHR47234">
    <property type="match status" value="1"/>
</dbReference>
<keyword evidence="7 11" id="KW-0798">TonB box</keyword>
<evidence type="ECO:0000256" key="1">
    <source>
        <dbReference type="ARBA" id="ARBA00004571"/>
    </source>
</evidence>
<organism evidence="13 14">
    <name type="scientific">Steroidobacter agaridevorans</name>
    <dbReference type="NCBI Taxonomy" id="2695856"/>
    <lineage>
        <taxon>Bacteria</taxon>
        <taxon>Pseudomonadati</taxon>
        <taxon>Pseudomonadota</taxon>
        <taxon>Gammaproteobacteria</taxon>
        <taxon>Steroidobacterales</taxon>
        <taxon>Steroidobacteraceae</taxon>
        <taxon>Steroidobacter</taxon>
    </lineage>
</organism>
<evidence type="ECO:0000256" key="9">
    <source>
        <dbReference type="ARBA" id="ARBA00023237"/>
    </source>
</evidence>
<feature type="domain" description="Secretin/TonB short N-terminal" evidence="12">
    <location>
        <begin position="61"/>
        <end position="114"/>
    </location>
</feature>
<dbReference type="InterPro" id="IPR037066">
    <property type="entry name" value="Plug_dom_sf"/>
</dbReference>
<protein>
    <submittedName>
        <fullName evidence="13">TonB system transporter</fullName>
    </submittedName>
</protein>
<dbReference type="SUPFAM" id="SSF56935">
    <property type="entry name" value="Porins"/>
    <property type="match status" value="1"/>
</dbReference>
<dbReference type="InterPro" id="IPR011662">
    <property type="entry name" value="Secretin/TonB_short_N"/>
</dbReference>
<keyword evidence="4" id="KW-0406">Ion transport</keyword>
<comment type="similarity">
    <text evidence="10 11">Belongs to the TonB-dependent receptor family.</text>
</comment>
<dbReference type="SMART" id="SM00965">
    <property type="entry name" value="STN"/>
    <property type="match status" value="1"/>
</dbReference>
<dbReference type="RefSeq" id="WP_161816177.1">
    <property type="nucleotide sequence ID" value="NZ_BLJN01000009.1"/>
</dbReference>
<dbReference type="Gene3D" id="2.170.130.10">
    <property type="entry name" value="TonB-dependent receptor, plug domain"/>
    <property type="match status" value="1"/>
</dbReference>
<proteinExistence type="inferred from homology"/>
<dbReference type="InterPro" id="IPR036942">
    <property type="entry name" value="Beta-barrel_TonB_sf"/>
</dbReference>
<dbReference type="InterPro" id="IPR000531">
    <property type="entry name" value="Beta-barrel_TonB"/>
</dbReference>
<reference evidence="14" key="1">
    <citation type="submission" date="2020-01" db="EMBL/GenBank/DDBJ databases">
        <title>'Steroidobacter agaridevorans' sp. nov., agar-degrading bacteria isolated from rhizosphere soils.</title>
        <authorList>
            <person name="Ikenaga M."/>
            <person name="Kataoka M."/>
            <person name="Murouchi A."/>
            <person name="Katsuragi S."/>
            <person name="Sakai M."/>
        </authorList>
    </citation>
    <scope>NUCLEOTIDE SEQUENCE [LARGE SCALE GENOMIC DNA]</scope>
    <source>
        <strain evidence="14">YU21-B</strain>
    </source>
</reference>
<sequence>MVAKQVIAGVVAAVLSGCVWPETALAQHAREQAPAAQEYALDIPRLPIIEALKEFTTQTGLLISFWPDAQTDQARLVGPLRGKFTAEIALTRLLAESGLTYRRTNERSLVVMAPSLLGAPRNGVSGSDQDRSRLAEGQPYLRKQQRPPEESLTVIGRAGSNAIIGKPEVERVDEVIVIGSRIDRNGEGPAPVQVFTRRMIDDLGAASIPDVLRYVPQQPFTRAQHYYTNGAEYSQMRGVGGDTTLILINGRRVVPTTNSLALNAFDLNSIPLAAVERIEVLSDSASAIYGADAMGGVINLMLKKDIPQPVLDVQYGGANGGADLLRASFSAGYRTERLRSSVIFDYYQRDFLLGAERELWRNQDYTRYGGLDFRSPAGVPGTVSSLDGDNLPGLSSSFAMVPVGSSGIGLTPQDFVATAGLRNRTGTLSTLSIVPKAERRSVAVFGEFDLAQDLMAFAEVLYTNRRVISQEGFYPVQGALVPADNPFNPFQQPVRVDFILDGLEPGRFEHDMDWIRGAFGLRGGLNSRWQWEVAAIASTEADDALSTVDLSAARLDAALAERDPARALNPFVDGPAGSGELLASLIAPERSRHVSRGRQLSAFVQGELFELPTGAVQAVVGGEWRDEEMVYDDRTLPVNNGRDVRAAFTELRAPLIGPTASGRGDVLAMTLAARVDDYSDFGSTLNPQFGLLWRPAEGVLLRGSYGTSFRPPSIFELHAPRTTVTNAAVRDPARNNGLSTVTFVAGGNPDLRPIEADSMTTGFVITPSAAPGLRLLANYWRIHTEHRVTFLHFTSLLANEEAFHDRILRDTPTQADIDAGMPGRLLQLDISRMNFGRLSTSGIDVEAKYELSTRWGDFTPSVSATWIDEFTSVEAPGVPAVDRVGIANPAGSIPRWRVVGSLGWKRPGLGLSTTVDWLPGYMDADSAGLTGRRLPSRTVVDVQASFAMDELIGTNLLWDDLTLQLGVKNVFDELAPFSEIGFSTGFDSSQGDLIGRFSYLRLSKGF</sequence>
<dbReference type="Pfam" id="PF00593">
    <property type="entry name" value="TonB_dep_Rec_b-barrel"/>
    <property type="match status" value="1"/>
</dbReference>
<evidence type="ECO:0000256" key="6">
    <source>
        <dbReference type="ARBA" id="ARBA00023004"/>
    </source>
</evidence>
<dbReference type="InterPro" id="IPR039426">
    <property type="entry name" value="TonB-dep_rcpt-like"/>
</dbReference>
<dbReference type="GO" id="GO:0009279">
    <property type="term" value="C:cell outer membrane"/>
    <property type="evidence" value="ECO:0007669"/>
    <property type="project" value="UniProtKB-SubCell"/>
</dbReference>
<keyword evidence="3 10" id="KW-1134">Transmembrane beta strand</keyword>
<evidence type="ECO:0000256" key="5">
    <source>
        <dbReference type="ARBA" id="ARBA00022692"/>
    </source>
</evidence>
<evidence type="ECO:0000259" key="12">
    <source>
        <dbReference type="SMART" id="SM00965"/>
    </source>
</evidence>
<name>A0A829YMW6_9GAMM</name>
<dbReference type="EMBL" id="BLJN01000009">
    <property type="protein sequence ID" value="GFE84590.1"/>
    <property type="molecule type" value="Genomic_DNA"/>
</dbReference>
<comment type="caution">
    <text evidence="13">The sequence shown here is derived from an EMBL/GenBank/DDBJ whole genome shotgun (WGS) entry which is preliminary data.</text>
</comment>
<evidence type="ECO:0000313" key="13">
    <source>
        <dbReference type="EMBL" id="GFE84590.1"/>
    </source>
</evidence>
<keyword evidence="5 10" id="KW-0812">Transmembrane</keyword>
<evidence type="ECO:0000256" key="2">
    <source>
        <dbReference type="ARBA" id="ARBA00022448"/>
    </source>
</evidence>
<dbReference type="GO" id="GO:0006826">
    <property type="term" value="P:iron ion transport"/>
    <property type="evidence" value="ECO:0007669"/>
    <property type="project" value="UniProtKB-KW"/>
</dbReference>
<dbReference type="PROSITE" id="PS52016">
    <property type="entry name" value="TONB_DEPENDENT_REC_3"/>
    <property type="match status" value="1"/>
</dbReference>